<dbReference type="STRING" id="943816.AN217_09975"/>
<accession>A0A1H9NJA4</accession>
<gene>
    <name evidence="2" type="ORF">SAMN05421870_101406</name>
</gene>
<organism evidence="2 3">
    <name type="scientific">Streptomyces qinglanensis</name>
    <dbReference type="NCBI Taxonomy" id="943816"/>
    <lineage>
        <taxon>Bacteria</taxon>
        <taxon>Bacillati</taxon>
        <taxon>Actinomycetota</taxon>
        <taxon>Actinomycetes</taxon>
        <taxon>Kitasatosporales</taxon>
        <taxon>Streptomycetaceae</taxon>
        <taxon>Streptomyces</taxon>
    </lineage>
</organism>
<dbReference type="RefSeq" id="WP_074998337.1">
    <property type="nucleotide sequence ID" value="NZ_FOGO01000001.1"/>
</dbReference>
<dbReference type="EMBL" id="FOGO01000001">
    <property type="protein sequence ID" value="SER35473.1"/>
    <property type="molecule type" value="Genomic_DNA"/>
</dbReference>
<reference evidence="3" key="1">
    <citation type="submission" date="2016-10" db="EMBL/GenBank/DDBJ databases">
        <authorList>
            <person name="Varghese N."/>
            <person name="Submissions S."/>
        </authorList>
    </citation>
    <scope>NUCLEOTIDE SEQUENCE [LARGE SCALE GENOMIC DNA]</scope>
    <source>
        <strain evidence="3">CGMCC 4.6825</strain>
    </source>
</reference>
<evidence type="ECO:0000256" key="1">
    <source>
        <dbReference type="SAM" id="MobiDB-lite"/>
    </source>
</evidence>
<name>A0A1H9NJA4_9ACTN</name>
<evidence type="ECO:0000313" key="3">
    <source>
        <dbReference type="Proteomes" id="UP000182841"/>
    </source>
</evidence>
<dbReference type="Proteomes" id="UP000182841">
    <property type="component" value="Unassembled WGS sequence"/>
</dbReference>
<dbReference type="OrthoDB" id="5242307at2"/>
<keyword evidence="3" id="KW-1185">Reference proteome</keyword>
<dbReference type="SUPFAM" id="SSF55486">
    <property type="entry name" value="Metalloproteases ('zincins'), catalytic domain"/>
    <property type="match status" value="1"/>
</dbReference>
<sequence>MGERRHGILRYARALSGTAALALLCALGAFVVADRGDRDPAPFQRVLDRQAAALRAGDERGFLDAVDPQAPRHRGAQRQVFHNLRRLPLSTWAYEVREVAAPHRGGGEAAGSAGSGTAEGNAQGNAQGDTVTVEAVLRYRLADFDRVTTTATERFRFVRRDGGWRIADEASGSDSQLWEQGAMTVVRGAHSLVLGVGRDRAELRALADAADRAVPAVAGTWPDGWSRRTVLEAPASVRQMARLLGTPAADSGTYAGIAAVTTGEAGGASRPGGGRAPADRIVVNPRAYGLLSEEGRQVVLTHETTHVATRRQTTSATPLWLSEGIADWAGYRRSHLAPREAAPELARAVADRAAAGGTAPALRALPADADFRFGNDPAGLARAYEGGWLACRMVAEEWGAEKLLALYARAGRAHGGGHPDPDAALRSVLGVGKEQFTERWRAYATRVLGP</sequence>
<dbReference type="AlphaFoldDB" id="A0A1H9NJA4"/>
<feature type="compositionally biased region" description="Low complexity" evidence="1">
    <location>
        <begin position="110"/>
        <end position="120"/>
    </location>
</feature>
<proteinExistence type="predicted"/>
<evidence type="ECO:0000313" key="2">
    <source>
        <dbReference type="EMBL" id="SER35473.1"/>
    </source>
</evidence>
<feature type="region of interest" description="Disordered" evidence="1">
    <location>
        <begin position="104"/>
        <end position="127"/>
    </location>
</feature>
<evidence type="ECO:0008006" key="4">
    <source>
        <dbReference type="Google" id="ProtNLM"/>
    </source>
</evidence>
<protein>
    <recommendedName>
        <fullName evidence="4">Peptidase</fullName>
    </recommendedName>
</protein>